<feature type="non-terminal residue" evidence="3">
    <location>
        <position position="499"/>
    </location>
</feature>
<gene>
    <name evidence="3" type="ORF">BINO364_LOCUS11163</name>
</gene>
<dbReference type="AlphaFoldDB" id="A0A8J9VMB4"/>
<dbReference type="Gene3D" id="3.90.110.10">
    <property type="entry name" value="Lactate dehydrogenase/glycoside hydrolase, family 4, C-terminal"/>
    <property type="match status" value="1"/>
</dbReference>
<keyword evidence="4" id="KW-1185">Reference proteome</keyword>
<sequence>MEISKVLMKTKYFCDTVLSSCAILTSHSTLCRGYKKGVNDDGCRRACVDIPPDPNPVCPEPCNRWGKRKDSILHKIKLKIIEGGTNFGTPFRRLQCKEKVRKEMEIPEPKALPPPSKKVPPLPPPRPGVQVSVLGADTNLGQYIALLLKQCPCIKKLRLYQTRDTQCSECNRDLCKVVQDIQHIDTNCIVQAYSCVCNELDKCLQTLKETGWYNPKKLLGSLAVPEMRASTLAARALCLEPSYVHVPCVGGTEGPSLVPLFSRALDYFDFSEQNSGMMTQAVRSAPLAVSRYDGNCARAAELSEAHALTRLVTKVAWALLCKDVPRVTGFVETDGGQVISPSRFIANSVEITGTGIVRSMGLPKMSDVEINRVDIAVNELYSKHKMVYDWYCKYFSSSGNLDAYQLQFFKPKPFLGMNVYLNNKGICDKVNIPRLTQFELELMDFALLNLKWNEDLAMNWYQEYMSTQPELGRIALNSDFLNQRNYNKCNECKWLSAYT</sequence>
<name>A0A8J9VMB4_9NEOP</name>
<dbReference type="Proteomes" id="UP000838878">
    <property type="component" value="Chromosome 5"/>
</dbReference>
<dbReference type="GO" id="GO:0005739">
    <property type="term" value="C:mitochondrion"/>
    <property type="evidence" value="ECO:0007669"/>
    <property type="project" value="TreeGrafter"/>
</dbReference>
<proteinExistence type="predicted"/>
<dbReference type="PANTHER" id="PTHR11540">
    <property type="entry name" value="MALATE AND LACTATE DEHYDROGENASE"/>
    <property type="match status" value="1"/>
</dbReference>
<reference evidence="3" key="1">
    <citation type="submission" date="2021-12" db="EMBL/GenBank/DDBJ databases">
        <authorList>
            <person name="Martin H S."/>
        </authorList>
    </citation>
    <scope>NUCLEOTIDE SEQUENCE</scope>
</reference>
<dbReference type="PANTHER" id="PTHR11540:SF16">
    <property type="entry name" value="MALATE DEHYDROGENASE, MITOCHONDRIAL"/>
    <property type="match status" value="1"/>
</dbReference>
<evidence type="ECO:0000313" key="4">
    <source>
        <dbReference type="Proteomes" id="UP000838878"/>
    </source>
</evidence>
<evidence type="ECO:0000256" key="2">
    <source>
        <dbReference type="ARBA" id="ARBA00023027"/>
    </source>
</evidence>
<dbReference type="EMBL" id="OV170225">
    <property type="protein sequence ID" value="CAH0725593.1"/>
    <property type="molecule type" value="Genomic_DNA"/>
</dbReference>
<accession>A0A8J9VMB4</accession>
<dbReference type="Gene3D" id="3.40.50.720">
    <property type="entry name" value="NAD(P)-binding Rossmann-like Domain"/>
    <property type="match status" value="1"/>
</dbReference>
<organism evidence="3 4">
    <name type="scientific">Brenthis ino</name>
    <name type="common">lesser marbled fritillary</name>
    <dbReference type="NCBI Taxonomy" id="405034"/>
    <lineage>
        <taxon>Eukaryota</taxon>
        <taxon>Metazoa</taxon>
        <taxon>Ecdysozoa</taxon>
        <taxon>Arthropoda</taxon>
        <taxon>Hexapoda</taxon>
        <taxon>Insecta</taxon>
        <taxon>Pterygota</taxon>
        <taxon>Neoptera</taxon>
        <taxon>Endopterygota</taxon>
        <taxon>Lepidoptera</taxon>
        <taxon>Glossata</taxon>
        <taxon>Ditrysia</taxon>
        <taxon>Papilionoidea</taxon>
        <taxon>Nymphalidae</taxon>
        <taxon>Heliconiinae</taxon>
        <taxon>Argynnini</taxon>
        <taxon>Brenthis</taxon>
    </lineage>
</organism>
<dbReference type="OrthoDB" id="4069699at2759"/>
<dbReference type="GO" id="GO:0006099">
    <property type="term" value="P:tricarboxylic acid cycle"/>
    <property type="evidence" value="ECO:0007669"/>
    <property type="project" value="TreeGrafter"/>
</dbReference>
<protein>
    <recommendedName>
        <fullName evidence="5">Malate dehydrogenase</fullName>
    </recommendedName>
</protein>
<evidence type="ECO:0000313" key="3">
    <source>
        <dbReference type="EMBL" id="CAH0725593.1"/>
    </source>
</evidence>
<dbReference type="InterPro" id="IPR015955">
    <property type="entry name" value="Lactate_DH/Glyco_Ohase_4_C"/>
</dbReference>
<evidence type="ECO:0000256" key="1">
    <source>
        <dbReference type="ARBA" id="ARBA00023002"/>
    </source>
</evidence>
<keyword evidence="2" id="KW-0520">NAD</keyword>
<dbReference type="GO" id="GO:0030060">
    <property type="term" value="F:L-malate dehydrogenase (NAD+) activity"/>
    <property type="evidence" value="ECO:0007669"/>
    <property type="project" value="TreeGrafter"/>
</dbReference>
<evidence type="ECO:0008006" key="5">
    <source>
        <dbReference type="Google" id="ProtNLM"/>
    </source>
</evidence>
<dbReference type="SUPFAM" id="SSF56327">
    <property type="entry name" value="LDH C-terminal domain-like"/>
    <property type="match status" value="1"/>
</dbReference>
<keyword evidence="1" id="KW-0560">Oxidoreductase</keyword>